<dbReference type="AlphaFoldDB" id="A0A9P9DNI7"/>
<keyword evidence="4" id="KW-1185">Reference proteome</keyword>
<evidence type="ECO:0000256" key="2">
    <source>
        <dbReference type="SAM" id="Phobius"/>
    </source>
</evidence>
<evidence type="ECO:0000256" key="1">
    <source>
        <dbReference type="SAM" id="MobiDB-lite"/>
    </source>
</evidence>
<evidence type="ECO:0008006" key="5">
    <source>
        <dbReference type="Google" id="ProtNLM"/>
    </source>
</evidence>
<dbReference type="GO" id="GO:0005506">
    <property type="term" value="F:iron ion binding"/>
    <property type="evidence" value="ECO:0007669"/>
    <property type="project" value="InterPro"/>
</dbReference>
<organism evidence="3 4">
    <name type="scientific">Dendryphion nanum</name>
    <dbReference type="NCBI Taxonomy" id="256645"/>
    <lineage>
        <taxon>Eukaryota</taxon>
        <taxon>Fungi</taxon>
        <taxon>Dikarya</taxon>
        <taxon>Ascomycota</taxon>
        <taxon>Pezizomycotina</taxon>
        <taxon>Dothideomycetes</taxon>
        <taxon>Pleosporomycetidae</taxon>
        <taxon>Pleosporales</taxon>
        <taxon>Torulaceae</taxon>
        <taxon>Dendryphion</taxon>
    </lineage>
</organism>
<feature type="transmembrane region" description="Helical" evidence="2">
    <location>
        <begin position="21"/>
        <end position="43"/>
    </location>
</feature>
<evidence type="ECO:0000313" key="3">
    <source>
        <dbReference type="EMBL" id="KAH7122694.1"/>
    </source>
</evidence>
<evidence type="ECO:0000313" key="4">
    <source>
        <dbReference type="Proteomes" id="UP000700596"/>
    </source>
</evidence>
<dbReference type="PANTHER" id="PTHR24306:SF7">
    <property type="entry name" value="AHBB"/>
    <property type="match status" value="1"/>
</dbReference>
<name>A0A9P9DNI7_9PLEO</name>
<dbReference type="GO" id="GO:0004497">
    <property type="term" value="F:monooxygenase activity"/>
    <property type="evidence" value="ECO:0007669"/>
    <property type="project" value="InterPro"/>
</dbReference>
<feature type="region of interest" description="Disordered" evidence="1">
    <location>
        <begin position="338"/>
        <end position="360"/>
    </location>
</feature>
<comment type="caution">
    <text evidence="3">The sequence shown here is derived from an EMBL/GenBank/DDBJ whole genome shotgun (WGS) entry which is preliminary data.</text>
</comment>
<keyword evidence="2" id="KW-0472">Membrane</keyword>
<dbReference type="OrthoDB" id="3366823at2759"/>
<dbReference type="InterPro" id="IPR036396">
    <property type="entry name" value="Cyt_P450_sf"/>
</dbReference>
<gene>
    <name evidence="3" type="ORF">B0J11DRAFT_436784</name>
</gene>
<keyword evidence="2" id="KW-1133">Transmembrane helix</keyword>
<sequence>MALSSKSLFLGVYASGTSIRLLFLPLCYLFLSSPFLVLVARFYKLDKKILEHVPEVYKRSDTYPQVFAALATVALFTRLLTGTKIGSGGSSYGGKRRVQLLPYWVLRLRHWGNVVFGGESWLKGVRDSAVTDVIAYHSAGAKHNVIFSPSLLDQIVGNSDSLEEADLTKVFTMQNAFGLSGGSKDQYLRIRPEVTKLLEYDVFKGRGLKSITAAALKILAESLPDFVTFNSSIVDQLPWERVAGIELTDGTDEVEADLFALINEYFCNVILSPITGPHFPESYQLLGTDLATLNRSFYQLALGYPRLTPVPGLPSAKLARVRLLSNFTRLFRELNRSSSTKDVSDNGSQSGAEETDAETSTPLTALNDLFNKQKLPIPARASITLEVINRLVSQVVPLAFWTTYHIFSSAPSNPVDTIRTETQTWAKAVQPPAIHPLFPSPPQVTFTAPNSLFAPNKFPALRSAIAESRRLYSAPITLAKITKPILFTDSSTRSDKDNDKWQLDSGSYLDVGLSQRLANTSPTNYIDPETWKHDRFAYTQPPAPLASTLFDDSDDLVSGLLVAFLAGMTQLWIIAPAAEKTFFEHLQEAQAAASMQAASEPSTRVRKEGVWKMPKTVVGAGFVVPGGEVRVRIRRREGLERVGVPGQEKGKR</sequence>
<dbReference type="PANTHER" id="PTHR24306">
    <property type="match status" value="1"/>
</dbReference>
<dbReference type="Gene3D" id="1.10.630.10">
    <property type="entry name" value="Cytochrome P450"/>
    <property type="match status" value="1"/>
</dbReference>
<proteinExistence type="predicted"/>
<dbReference type="GO" id="GO:0016705">
    <property type="term" value="F:oxidoreductase activity, acting on paired donors, with incorporation or reduction of molecular oxygen"/>
    <property type="evidence" value="ECO:0007669"/>
    <property type="project" value="InterPro"/>
</dbReference>
<keyword evidence="2" id="KW-0812">Transmembrane</keyword>
<dbReference type="Proteomes" id="UP000700596">
    <property type="component" value="Unassembled WGS sequence"/>
</dbReference>
<dbReference type="EMBL" id="JAGMWT010000009">
    <property type="protein sequence ID" value="KAH7122694.1"/>
    <property type="molecule type" value="Genomic_DNA"/>
</dbReference>
<dbReference type="GO" id="GO:0020037">
    <property type="term" value="F:heme binding"/>
    <property type="evidence" value="ECO:0007669"/>
    <property type="project" value="InterPro"/>
</dbReference>
<protein>
    <recommendedName>
        <fullName evidence="5">Cytochrome P450</fullName>
    </recommendedName>
</protein>
<accession>A0A9P9DNI7</accession>
<reference evidence="3" key="1">
    <citation type="journal article" date="2021" name="Nat. Commun.">
        <title>Genetic determinants of endophytism in the Arabidopsis root mycobiome.</title>
        <authorList>
            <person name="Mesny F."/>
            <person name="Miyauchi S."/>
            <person name="Thiergart T."/>
            <person name="Pickel B."/>
            <person name="Atanasova L."/>
            <person name="Karlsson M."/>
            <person name="Huettel B."/>
            <person name="Barry K.W."/>
            <person name="Haridas S."/>
            <person name="Chen C."/>
            <person name="Bauer D."/>
            <person name="Andreopoulos W."/>
            <person name="Pangilinan J."/>
            <person name="LaButti K."/>
            <person name="Riley R."/>
            <person name="Lipzen A."/>
            <person name="Clum A."/>
            <person name="Drula E."/>
            <person name="Henrissat B."/>
            <person name="Kohler A."/>
            <person name="Grigoriev I.V."/>
            <person name="Martin F.M."/>
            <person name="Hacquard S."/>
        </authorList>
    </citation>
    <scope>NUCLEOTIDE SEQUENCE</scope>
    <source>
        <strain evidence="3">MPI-CAGE-CH-0243</strain>
    </source>
</reference>